<sequence length="150" mass="16549">MKFARIVSGIAVEVISWDPSGRYPSEWTWVECPENTVQGAAYDGNTFTNPPEPVAGEPETESRSEVSPVEFKMLFTSAERIAINNKRKDTSTENETIKAVLDDWYSIVDDPRLSAVNLQLQSTIDGVNFLVTIGILTAERAAQVLAGEIQ</sequence>
<reference evidence="2" key="1">
    <citation type="submission" date="2015-07" db="EMBL/GenBank/DDBJ databases">
        <authorList>
            <person name="Rodrigo-Torres Lidia"/>
            <person name="Arahal R.David."/>
        </authorList>
    </citation>
    <scope>NUCLEOTIDE SEQUENCE [LARGE SCALE GENOMIC DNA]</scope>
    <source>
        <strain evidence="2">CECT 5112</strain>
    </source>
</reference>
<evidence type="ECO:0000313" key="1">
    <source>
        <dbReference type="EMBL" id="CTQ67086.1"/>
    </source>
</evidence>
<dbReference type="OrthoDB" id="7681168at2"/>
<gene>
    <name evidence="1" type="ORF">LAX5112_01207</name>
</gene>
<protein>
    <submittedName>
        <fullName evidence="1">Uncharacterized protein</fullName>
    </submittedName>
</protein>
<dbReference type="STRING" id="388408.LAX5112_01207"/>
<dbReference type="Proteomes" id="UP000053235">
    <property type="component" value="Unassembled WGS sequence"/>
</dbReference>
<accession>A0A0M6ZY13</accession>
<evidence type="ECO:0000313" key="2">
    <source>
        <dbReference type="Proteomes" id="UP000053235"/>
    </source>
</evidence>
<organism evidence="1 2">
    <name type="scientific">Roseibium alexandrii</name>
    <dbReference type="NCBI Taxonomy" id="388408"/>
    <lineage>
        <taxon>Bacteria</taxon>
        <taxon>Pseudomonadati</taxon>
        <taxon>Pseudomonadota</taxon>
        <taxon>Alphaproteobacteria</taxon>
        <taxon>Hyphomicrobiales</taxon>
        <taxon>Stappiaceae</taxon>
        <taxon>Roseibium</taxon>
    </lineage>
</organism>
<dbReference type="AlphaFoldDB" id="A0A0M6ZY13"/>
<keyword evidence="2" id="KW-1185">Reference proteome</keyword>
<proteinExistence type="predicted"/>
<dbReference type="RefSeq" id="WP_055671046.1">
    <property type="nucleotide sequence ID" value="NZ_CXWD01000004.1"/>
</dbReference>
<name>A0A0M6ZY13_9HYPH</name>
<dbReference type="EMBL" id="CXWD01000004">
    <property type="protein sequence ID" value="CTQ67086.1"/>
    <property type="molecule type" value="Genomic_DNA"/>
</dbReference>